<accession>A0A095A4C6</accession>
<protein>
    <submittedName>
        <fullName evidence="1">Uncharacterized protein</fullName>
    </submittedName>
</protein>
<dbReference type="EMBL" id="KL251478">
    <property type="protein sequence ID" value="KGB40469.1"/>
    <property type="molecule type" value="Genomic_DNA"/>
</dbReference>
<proteinExistence type="predicted"/>
<sequence length="114" mass="13188">MMIFIRYQLSFYPSMHIDIVYSRKRRNVLTKTQEDEINMEKSLIDNGNESFSAESIETVQSSSSSSSTPKIPVIQFRRLQKEITNFVASFVSLLQFTMSTSDRHDSYMGKGRTD</sequence>
<organism evidence="1">
    <name type="scientific">Schistosoma haematobium</name>
    <name type="common">Blood fluke</name>
    <dbReference type="NCBI Taxonomy" id="6185"/>
    <lineage>
        <taxon>Eukaryota</taxon>
        <taxon>Metazoa</taxon>
        <taxon>Spiralia</taxon>
        <taxon>Lophotrochozoa</taxon>
        <taxon>Platyhelminthes</taxon>
        <taxon>Trematoda</taxon>
        <taxon>Digenea</taxon>
        <taxon>Strigeidida</taxon>
        <taxon>Schistosomatoidea</taxon>
        <taxon>Schistosomatidae</taxon>
        <taxon>Schistosoma</taxon>
    </lineage>
</organism>
<dbReference type="AlphaFoldDB" id="A0A095A4C6"/>
<name>A0A095A4C6_SCHHA</name>
<evidence type="ECO:0000313" key="1">
    <source>
        <dbReference type="EMBL" id="KGB40469.1"/>
    </source>
</evidence>
<reference evidence="1" key="1">
    <citation type="journal article" date="2012" name="Nat. Genet.">
        <title>Whole-genome sequence of Schistosoma haematobium.</title>
        <authorList>
            <person name="Young N.D."/>
            <person name="Jex A.R."/>
            <person name="Li B."/>
            <person name="Liu S."/>
            <person name="Yang L."/>
            <person name="Xiong Z."/>
            <person name="Li Y."/>
            <person name="Cantacessi C."/>
            <person name="Hall R.S."/>
            <person name="Xu X."/>
            <person name="Chen F."/>
            <person name="Wu X."/>
            <person name="Zerlotini A."/>
            <person name="Oliveira G."/>
            <person name="Hofmann A."/>
            <person name="Zhang G."/>
            <person name="Fang X."/>
            <person name="Kang Y."/>
            <person name="Campbell B.E."/>
            <person name="Loukas A."/>
            <person name="Ranganathan S."/>
            <person name="Rollinson D."/>
            <person name="Rinaldi G."/>
            <person name="Brindley P.J."/>
            <person name="Yang H."/>
            <person name="Wang J."/>
            <person name="Wang J."/>
            <person name="Gasser R.B."/>
        </authorList>
    </citation>
    <scope>NUCLEOTIDE SEQUENCE [LARGE SCALE GENOMIC DNA]</scope>
</reference>
<gene>
    <name evidence="1" type="ORF">MS3_08942</name>
</gene>